<dbReference type="InterPro" id="IPR013655">
    <property type="entry name" value="PAS_fold_3"/>
</dbReference>
<dbReference type="InterPro" id="IPR000160">
    <property type="entry name" value="GGDEF_dom"/>
</dbReference>
<dbReference type="InterPro" id="IPR013656">
    <property type="entry name" value="PAS_4"/>
</dbReference>
<dbReference type="Proteomes" id="UP001235343">
    <property type="component" value="Unassembled WGS sequence"/>
</dbReference>
<dbReference type="Pfam" id="PF00990">
    <property type="entry name" value="GGDEF"/>
    <property type="match status" value="1"/>
</dbReference>
<name>A0ABT7L7F5_9BACI</name>
<feature type="domain" description="PAC" evidence="2">
    <location>
        <begin position="91"/>
        <end position="143"/>
    </location>
</feature>
<organism evidence="4 5">
    <name type="scientific">Aquibacillus rhizosphaerae</name>
    <dbReference type="NCBI Taxonomy" id="3051431"/>
    <lineage>
        <taxon>Bacteria</taxon>
        <taxon>Bacillati</taxon>
        <taxon>Bacillota</taxon>
        <taxon>Bacilli</taxon>
        <taxon>Bacillales</taxon>
        <taxon>Bacillaceae</taxon>
        <taxon>Aquibacillus</taxon>
    </lineage>
</organism>
<evidence type="ECO:0000313" key="4">
    <source>
        <dbReference type="EMBL" id="MDL4841786.1"/>
    </source>
</evidence>
<dbReference type="SMART" id="SM00267">
    <property type="entry name" value="GGDEF"/>
    <property type="match status" value="1"/>
</dbReference>
<proteinExistence type="predicted"/>
<dbReference type="InterPro" id="IPR052155">
    <property type="entry name" value="Biofilm_reg_signaling"/>
</dbReference>
<dbReference type="PANTHER" id="PTHR44757">
    <property type="entry name" value="DIGUANYLATE CYCLASE DGCP"/>
    <property type="match status" value="1"/>
</dbReference>
<evidence type="ECO:0000259" key="1">
    <source>
        <dbReference type="PROSITE" id="PS50112"/>
    </source>
</evidence>
<dbReference type="Pfam" id="PF08447">
    <property type="entry name" value="PAS_3"/>
    <property type="match status" value="1"/>
</dbReference>
<feature type="domain" description="PAC" evidence="2">
    <location>
        <begin position="218"/>
        <end position="270"/>
    </location>
</feature>
<dbReference type="PANTHER" id="PTHR44757:SF2">
    <property type="entry name" value="BIOFILM ARCHITECTURE MAINTENANCE PROTEIN MBAA"/>
    <property type="match status" value="1"/>
</dbReference>
<dbReference type="EC" id="2.7.7.65" evidence="4"/>
<dbReference type="EMBL" id="JASTZU010000048">
    <property type="protein sequence ID" value="MDL4841786.1"/>
    <property type="molecule type" value="Genomic_DNA"/>
</dbReference>
<dbReference type="PROSITE" id="PS50887">
    <property type="entry name" value="GGDEF"/>
    <property type="match status" value="1"/>
</dbReference>
<protein>
    <submittedName>
        <fullName evidence="4">Diguanylate cyclase</fullName>
        <ecNumber evidence="4">2.7.7.65</ecNumber>
    </submittedName>
</protein>
<comment type="caution">
    <text evidence="4">The sequence shown here is derived from an EMBL/GenBank/DDBJ whole genome shotgun (WGS) entry which is preliminary data.</text>
</comment>
<evidence type="ECO:0000259" key="3">
    <source>
        <dbReference type="PROSITE" id="PS50887"/>
    </source>
</evidence>
<keyword evidence="4" id="KW-0548">Nucleotidyltransferase</keyword>
<dbReference type="Gene3D" id="3.30.450.20">
    <property type="entry name" value="PAS domain"/>
    <property type="match status" value="2"/>
</dbReference>
<gene>
    <name evidence="4" type="ORF">QQS35_15200</name>
</gene>
<dbReference type="InterPro" id="IPR000700">
    <property type="entry name" value="PAS-assoc_C"/>
</dbReference>
<sequence length="439" mass="50733">MNLSDQLLVLKDNEPQIRLLIDMVQEFIVLKDGQGRWIVTNKQVLDAYELQGCDYQGKTDEDLIEFSPKYKEAFRYNLTTDQLAWEKGSALQVEKSLRGPDGQLQTWEVIKTPVFNDKGEPNHLIIVSRNITARKKAEAILQASEMKYRLIAENMKDIIVILDRMGNMQYLSPSFEHILGYLGKGFIGESIMKIVHPSDYALVRNSFKEMIIHKISRKNLEFRCQDVTGHYVWFEVNWSCVFKDNGEIDHVIAAAREITDRKKYETRLETMAYHDYLTNIPNRRFFMKELPKAMTEADLKDNQVAIVYLDLDHFKHINDTKGHDFGDDLLIHFVKRIQSNLRLTDMIARIGGDEFVILLTTLDSVDEAKLIVKRICDSLKEEWRINDYVFQTTSSFGVALYPGDGNTVHELISKADEALYKAKDSGRNQVHFHNGLDVS</sequence>
<dbReference type="SMART" id="SM00086">
    <property type="entry name" value="PAC"/>
    <property type="match status" value="2"/>
</dbReference>
<dbReference type="InterPro" id="IPR001610">
    <property type="entry name" value="PAC"/>
</dbReference>
<dbReference type="RefSeq" id="WP_285933068.1">
    <property type="nucleotide sequence ID" value="NZ_JASTZU010000048.1"/>
</dbReference>
<dbReference type="PROSITE" id="PS50113">
    <property type="entry name" value="PAC"/>
    <property type="match status" value="2"/>
</dbReference>
<dbReference type="InterPro" id="IPR035965">
    <property type="entry name" value="PAS-like_dom_sf"/>
</dbReference>
<dbReference type="Pfam" id="PF08448">
    <property type="entry name" value="PAS_4"/>
    <property type="match status" value="1"/>
</dbReference>
<dbReference type="SUPFAM" id="SSF55785">
    <property type="entry name" value="PYP-like sensor domain (PAS domain)"/>
    <property type="match status" value="2"/>
</dbReference>
<dbReference type="CDD" id="cd01949">
    <property type="entry name" value="GGDEF"/>
    <property type="match status" value="1"/>
</dbReference>
<keyword evidence="4" id="KW-0808">Transferase</keyword>
<keyword evidence="5" id="KW-1185">Reference proteome</keyword>
<dbReference type="InterPro" id="IPR029787">
    <property type="entry name" value="Nucleotide_cyclase"/>
</dbReference>
<feature type="domain" description="PAS" evidence="1">
    <location>
        <begin position="144"/>
        <end position="214"/>
    </location>
</feature>
<dbReference type="NCBIfam" id="TIGR00254">
    <property type="entry name" value="GGDEF"/>
    <property type="match status" value="1"/>
</dbReference>
<dbReference type="CDD" id="cd00130">
    <property type="entry name" value="PAS"/>
    <property type="match status" value="2"/>
</dbReference>
<dbReference type="SMART" id="SM00091">
    <property type="entry name" value="PAS"/>
    <property type="match status" value="2"/>
</dbReference>
<dbReference type="InterPro" id="IPR043128">
    <property type="entry name" value="Rev_trsase/Diguanyl_cyclase"/>
</dbReference>
<evidence type="ECO:0000259" key="2">
    <source>
        <dbReference type="PROSITE" id="PS50113"/>
    </source>
</evidence>
<reference evidence="4 5" key="1">
    <citation type="submission" date="2023-06" db="EMBL/GenBank/DDBJ databases">
        <title>Aquibacillus rhizosphaerae LR5S19.</title>
        <authorList>
            <person name="Sun J.-Q."/>
        </authorList>
    </citation>
    <scope>NUCLEOTIDE SEQUENCE [LARGE SCALE GENOMIC DNA]</scope>
    <source>
        <strain evidence="4 5">LR5S19</strain>
    </source>
</reference>
<dbReference type="InterPro" id="IPR000014">
    <property type="entry name" value="PAS"/>
</dbReference>
<evidence type="ECO:0000313" key="5">
    <source>
        <dbReference type="Proteomes" id="UP001235343"/>
    </source>
</evidence>
<dbReference type="Gene3D" id="3.30.70.270">
    <property type="match status" value="1"/>
</dbReference>
<feature type="domain" description="GGDEF" evidence="3">
    <location>
        <begin position="302"/>
        <end position="435"/>
    </location>
</feature>
<dbReference type="PROSITE" id="PS50112">
    <property type="entry name" value="PAS"/>
    <property type="match status" value="1"/>
</dbReference>
<accession>A0ABT7L7F5</accession>
<dbReference type="NCBIfam" id="TIGR00229">
    <property type="entry name" value="sensory_box"/>
    <property type="match status" value="2"/>
</dbReference>
<dbReference type="GO" id="GO:0052621">
    <property type="term" value="F:diguanylate cyclase activity"/>
    <property type="evidence" value="ECO:0007669"/>
    <property type="project" value="UniProtKB-EC"/>
</dbReference>
<dbReference type="SUPFAM" id="SSF55073">
    <property type="entry name" value="Nucleotide cyclase"/>
    <property type="match status" value="1"/>
</dbReference>